<dbReference type="AlphaFoldDB" id="A0A8X8BRS7"/>
<dbReference type="GO" id="GO:0034116">
    <property type="term" value="P:positive regulation of heterotypic cell-cell adhesion"/>
    <property type="evidence" value="ECO:0007669"/>
    <property type="project" value="TreeGrafter"/>
</dbReference>
<dbReference type="GO" id="GO:0030674">
    <property type="term" value="F:protein-macromolecule adaptor activity"/>
    <property type="evidence" value="ECO:0007669"/>
    <property type="project" value="TreeGrafter"/>
</dbReference>
<sequence>MMCPSGCRLEGLINREAKNFLDKVNAMCHLMERIRQKATDLTKDSQQSYAAARKYVVQNYVTNTKYFEMAEELQSRLTSLKQRAANLATKLRAQHGIIREQVQLMLQIEVDLDIKMRSCQGSCERAATYSINMATYEVLEQQLLQVDKLSETNKKSESTPVTLQRRTEQSLPTSYKTLASRRPDGVVYFEDVELLSLFLEKEKSN</sequence>
<dbReference type="InterPro" id="IPR037579">
    <property type="entry name" value="FIB_ANG-like"/>
</dbReference>
<dbReference type="SMART" id="SM01212">
    <property type="entry name" value="Fib_alpha"/>
    <property type="match status" value="1"/>
</dbReference>
<evidence type="ECO:0000256" key="9">
    <source>
        <dbReference type="SAM" id="Coils"/>
    </source>
</evidence>
<accession>A0A8X8BRS7</accession>
<dbReference type="OrthoDB" id="9945370at2759"/>
<dbReference type="GO" id="GO:0005102">
    <property type="term" value="F:signaling receptor binding"/>
    <property type="evidence" value="ECO:0007669"/>
    <property type="project" value="InterPro"/>
</dbReference>
<evidence type="ECO:0000256" key="8">
    <source>
        <dbReference type="ARBA" id="ARBA00025974"/>
    </source>
</evidence>
<evidence type="ECO:0000256" key="7">
    <source>
        <dbReference type="ARBA" id="ARBA00023157"/>
    </source>
</evidence>
<feature type="non-terminal residue" evidence="11">
    <location>
        <position position="205"/>
    </location>
</feature>
<keyword evidence="4" id="KW-0732">Signal</keyword>
<keyword evidence="12" id="KW-1185">Reference proteome</keyword>
<keyword evidence="6" id="KW-0094">Blood coagulation</keyword>
<evidence type="ECO:0000256" key="1">
    <source>
        <dbReference type="ARBA" id="ARBA00004613"/>
    </source>
</evidence>
<dbReference type="GO" id="GO:0042730">
    <property type="term" value="P:fibrinolysis"/>
    <property type="evidence" value="ECO:0007669"/>
    <property type="project" value="TreeGrafter"/>
</dbReference>
<dbReference type="InterPro" id="IPR012290">
    <property type="entry name" value="Fibrinogen_a/b/g_coil_dom"/>
</dbReference>
<keyword evidence="3" id="KW-0356">Hemostasis</keyword>
<evidence type="ECO:0000256" key="5">
    <source>
        <dbReference type="ARBA" id="ARBA00023054"/>
    </source>
</evidence>
<dbReference type="GO" id="GO:0051258">
    <property type="term" value="P:protein polymerization"/>
    <property type="evidence" value="ECO:0007669"/>
    <property type="project" value="InterPro"/>
</dbReference>
<dbReference type="SUPFAM" id="SSF58010">
    <property type="entry name" value="Fibrinogen coiled-coil and central regions"/>
    <property type="match status" value="1"/>
</dbReference>
<organism evidence="11 12">
    <name type="scientific">Polypterus senegalus</name>
    <name type="common">Senegal bichir</name>
    <dbReference type="NCBI Taxonomy" id="55291"/>
    <lineage>
        <taxon>Eukaryota</taxon>
        <taxon>Metazoa</taxon>
        <taxon>Chordata</taxon>
        <taxon>Craniata</taxon>
        <taxon>Vertebrata</taxon>
        <taxon>Euteleostomi</taxon>
        <taxon>Actinopterygii</taxon>
        <taxon>Polypteriformes</taxon>
        <taxon>Polypteridae</taxon>
        <taxon>Polypterus</taxon>
    </lineage>
</organism>
<evidence type="ECO:0000256" key="2">
    <source>
        <dbReference type="ARBA" id="ARBA00022525"/>
    </source>
</evidence>
<name>A0A8X8BRS7_POLSE</name>
<evidence type="ECO:0000256" key="4">
    <source>
        <dbReference type="ARBA" id="ARBA00022729"/>
    </source>
</evidence>
<feature type="coiled-coil region" evidence="9">
    <location>
        <begin position="63"/>
        <end position="90"/>
    </location>
</feature>
<feature type="non-terminal residue" evidence="11">
    <location>
        <position position="1"/>
    </location>
</feature>
<evidence type="ECO:0000256" key="3">
    <source>
        <dbReference type="ARBA" id="ARBA00022696"/>
    </source>
</evidence>
<keyword evidence="7" id="KW-1015">Disulfide bond</keyword>
<dbReference type="GO" id="GO:0005201">
    <property type="term" value="F:extracellular matrix structural constituent"/>
    <property type="evidence" value="ECO:0007669"/>
    <property type="project" value="TreeGrafter"/>
</dbReference>
<proteinExistence type="predicted"/>
<evidence type="ECO:0000313" key="11">
    <source>
        <dbReference type="EMBL" id="KAG2465551.1"/>
    </source>
</evidence>
<evidence type="ECO:0000256" key="6">
    <source>
        <dbReference type="ARBA" id="ARBA00023084"/>
    </source>
</evidence>
<keyword evidence="2" id="KW-0964">Secreted</keyword>
<feature type="domain" description="Fibrinogen alpha/beta/gamma chain coiled coil" evidence="10">
    <location>
        <begin position="1"/>
        <end position="131"/>
    </location>
</feature>
<dbReference type="PANTHER" id="PTHR47221">
    <property type="entry name" value="FIBRINOGEN ALPHA CHAIN"/>
    <property type="match status" value="1"/>
</dbReference>
<protein>
    <submittedName>
        <fullName evidence="11">FIBA protein</fullName>
    </submittedName>
</protein>
<evidence type="ECO:0000259" key="10">
    <source>
        <dbReference type="SMART" id="SM01212"/>
    </source>
</evidence>
<keyword evidence="5 9" id="KW-0175">Coiled coil</keyword>
<gene>
    <name evidence="11" type="primary">Fga_0</name>
    <name evidence="11" type="ORF">GTO96_0016201</name>
</gene>
<dbReference type="PANTHER" id="PTHR47221:SF6">
    <property type="entry name" value="FIBRINOGEN ALPHA CHAIN"/>
    <property type="match status" value="1"/>
</dbReference>
<reference evidence="11 12" key="1">
    <citation type="journal article" date="2021" name="Cell">
        <title>Tracing the genetic footprints of vertebrate landing in non-teleost ray-finned fishes.</title>
        <authorList>
            <person name="Bi X."/>
            <person name="Wang K."/>
            <person name="Yang L."/>
            <person name="Pan H."/>
            <person name="Jiang H."/>
            <person name="Wei Q."/>
            <person name="Fang M."/>
            <person name="Yu H."/>
            <person name="Zhu C."/>
            <person name="Cai Y."/>
            <person name="He Y."/>
            <person name="Gan X."/>
            <person name="Zeng H."/>
            <person name="Yu D."/>
            <person name="Zhu Y."/>
            <person name="Jiang H."/>
            <person name="Qiu Q."/>
            <person name="Yang H."/>
            <person name="Zhang Y.E."/>
            <person name="Wang W."/>
            <person name="Zhu M."/>
            <person name="He S."/>
            <person name="Zhang G."/>
        </authorList>
    </citation>
    <scope>NUCLEOTIDE SEQUENCE [LARGE SCALE GENOMIC DNA]</scope>
    <source>
        <strain evidence="11">Bchr_013</strain>
    </source>
</reference>
<comment type="subunit">
    <text evidence="8">Heterohexamer; disulfide linked. Contains 2 sets of 3 non-identical chains (alpha, beta and gamma). The 2 heterotrimers are in head to head conformation with the N-termini in a small central domain.</text>
</comment>
<dbReference type="Proteomes" id="UP000886611">
    <property type="component" value="Unassembled WGS sequence"/>
</dbReference>
<dbReference type="Pfam" id="PF08702">
    <property type="entry name" value="Fib_alpha"/>
    <property type="match status" value="1"/>
</dbReference>
<dbReference type="Gene3D" id="1.20.5.50">
    <property type="match status" value="1"/>
</dbReference>
<evidence type="ECO:0000313" key="12">
    <source>
        <dbReference type="Proteomes" id="UP000886611"/>
    </source>
</evidence>
<dbReference type="GO" id="GO:0070527">
    <property type="term" value="P:platelet aggregation"/>
    <property type="evidence" value="ECO:0007669"/>
    <property type="project" value="TreeGrafter"/>
</dbReference>
<dbReference type="GO" id="GO:0072377">
    <property type="term" value="P:blood coagulation, common pathway"/>
    <property type="evidence" value="ECO:0007669"/>
    <property type="project" value="TreeGrafter"/>
</dbReference>
<dbReference type="GO" id="GO:0005577">
    <property type="term" value="C:fibrinogen complex"/>
    <property type="evidence" value="ECO:0007669"/>
    <property type="project" value="InterPro"/>
</dbReference>
<comment type="subcellular location">
    <subcellularLocation>
        <location evidence="1">Secreted</location>
    </subcellularLocation>
</comment>
<dbReference type="EMBL" id="JAATIS010001721">
    <property type="protein sequence ID" value="KAG2465551.1"/>
    <property type="molecule type" value="Genomic_DNA"/>
</dbReference>
<comment type="caution">
    <text evidence="11">The sequence shown here is derived from an EMBL/GenBank/DDBJ whole genome shotgun (WGS) entry which is preliminary data.</text>
</comment>